<feature type="region of interest" description="Disordered" evidence="7">
    <location>
        <begin position="878"/>
        <end position="940"/>
    </location>
</feature>
<dbReference type="EMBL" id="LRBV02000004">
    <property type="status" value="NOT_ANNOTATED_CDS"/>
    <property type="molecule type" value="Genomic_DNA"/>
</dbReference>
<dbReference type="SUPFAM" id="SSF52058">
    <property type="entry name" value="L domain-like"/>
    <property type="match status" value="2"/>
</dbReference>
<keyword evidence="13" id="KW-1185">Reference proteome</keyword>
<evidence type="ECO:0000256" key="3">
    <source>
        <dbReference type="ARBA" id="ARBA00022737"/>
    </source>
</evidence>
<evidence type="ECO:0000256" key="7">
    <source>
        <dbReference type="SAM" id="MobiDB-lite"/>
    </source>
</evidence>
<dbReference type="InterPro" id="IPR058546">
    <property type="entry name" value="RPS4B/Roq1-like_LRR"/>
</dbReference>
<proteinExistence type="predicted"/>
<keyword evidence="3" id="KW-0677">Repeat</keyword>
<evidence type="ECO:0000256" key="5">
    <source>
        <dbReference type="ARBA" id="ARBA00023027"/>
    </source>
</evidence>
<dbReference type="EC" id="3.2.2.6" evidence="1"/>
<dbReference type="InterPro" id="IPR011713">
    <property type="entry name" value="Leu-rich_rpt_3"/>
</dbReference>
<feature type="domain" description="Disease resistance protein RPS4B/Roq1-like leucine-rich repeats" evidence="11">
    <location>
        <begin position="539"/>
        <end position="702"/>
    </location>
</feature>
<dbReference type="InterPro" id="IPR044974">
    <property type="entry name" value="Disease_R_plants"/>
</dbReference>
<evidence type="ECO:0000259" key="10">
    <source>
        <dbReference type="Pfam" id="PF23282"/>
    </source>
</evidence>
<dbReference type="GO" id="GO:0006952">
    <property type="term" value="P:defense response"/>
    <property type="evidence" value="ECO:0007669"/>
    <property type="project" value="InterPro"/>
</dbReference>
<dbReference type="InterPro" id="IPR045344">
    <property type="entry name" value="C-JID"/>
</dbReference>
<dbReference type="Pfam" id="PF07725">
    <property type="entry name" value="LRR_3"/>
    <property type="match status" value="1"/>
</dbReference>
<feature type="domain" description="Disease resistance protein RPS4B/Roq1-like leucine-rich repeats" evidence="11">
    <location>
        <begin position="403"/>
        <end position="461"/>
    </location>
</feature>
<dbReference type="Pfam" id="PF23282">
    <property type="entry name" value="WHD_ROQ1"/>
    <property type="match status" value="1"/>
</dbReference>
<dbReference type="Pfam" id="PF20160">
    <property type="entry name" value="C-JID"/>
    <property type="match status" value="1"/>
</dbReference>
<keyword evidence="2" id="KW-0433">Leucine-rich repeat</keyword>
<keyword evidence="5" id="KW-0520">NAD</keyword>
<dbReference type="InterPro" id="IPR058192">
    <property type="entry name" value="WHD_ROQ1-like"/>
</dbReference>
<dbReference type="InterPro" id="IPR032675">
    <property type="entry name" value="LRR_dom_sf"/>
</dbReference>
<evidence type="ECO:0000256" key="6">
    <source>
        <dbReference type="ARBA" id="ARBA00047304"/>
    </source>
</evidence>
<feature type="domain" description="C-JID" evidence="9">
    <location>
        <begin position="723"/>
        <end position="857"/>
    </location>
</feature>
<dbReference type="PANTHER" id="PTHR11017:SF573">
    <property type="entry name" value="ADP-RIBOSYL CYCLASE_CYCLIC ADP-RIBOSE HYDROLASE"/>
    <property type="match status" value="1"/>
</dbReference>
<reference evidence="12" key="2">
    <citation type="submission" date="2021-01" db="UniProtKB">
        <authorList>
            <consortium name="EnsemblPlants"/>
        </authorList>
    </citation>
    <scope>IDENTIFICATION</scope>
</reference>
<dbReference type="Pfam" id="PF00931">
    <property type="entry name" value="NB-ARC"/>
    <property type="match status" value="1"/>
</dbReference>
<comment type="catalytic activity">
    <reaction evidence="6">
        <text>NAD(+) + H2O = ADP-D-ribose + nicotinamide + H(+)</text>
        <dbReference type="Rhea" id="RHEA:16301"/>
        <dbReference type="ChEBI" id="CHEBI:15377"/>
        <dbReference type="ChEBI" id="CHEBI:15378"/>
        <dbReference type="ChEBI" id="CHEBI:17154"/>
        <dbReference type="ChEBI" id="CHEBI:57540"/>
        <dbReference type="ChEBI" id="CHEBI:57967"/>
        <dbReference type="EC" id="3.2.2.6"/>
    </reaction>
    <physiologicalReaction direction="left-to-right" evidence="6">
        <dbReference type="Rhea" id="RHEA:16302"/>
    </physiologicalReaction>
</comment>
<organism evidence="12 13">
    <name type="scientific">Quercus lobata</name>
    <name type="common">Valley oak</name>
    <dbReference type="NCBI Taxonomy" id="97700"/>
    <lineage>
        <taxon>Eukaryota</taxon>
        <taxon>Viridiplantae</taxon>
        <taxon>Streptophyta</taxon>
        <taxon>Embryophyta</taxon>
        <taxon>Tracheophyta</taxon>
        <taxon>Spermatophyta</taxon>
        <taxon>Magnoliopsida</taxon>
        <taxon>eudicotyledons</taxon>
        <taxon>Gunneridae</taxon>
        <taxon>Pentapetalae</taxon>
        <taxon>rosids</taxon>
        <taxon>fabids</taxon>
        <taxon>Fagales</taxon>
        <taxon>Fagaceae</taxon>
        <taxon>Quercus</taxon>
    </lineage>
</organism>
<dbReference type="Gene3D" id="3.40.50.300">
    <property type="entry name" value="P-loop containing nucleotide triphosphate hydrolases"/>
    <property type="match status" value="1"/>
</dbReference>
<reference evidence="12 13" key="1">
    <citation type="journal article" date="2016" name="G3 (Bethesda)">
        <title>First Draft Assembly and Annotation of the Genome of a California Endemic Oak Quercus lobata Nee (Fagaceae).</title>
        <authorList>
            <person name="Sork V.L."/>
            <person name="Fitz-Gibbon S.T."/>
            <person name="Puiu D."/>
            <person name="Crepeau M."/>
            <person name="Gugger P.F."/>
            <person name="Sherman R."/>
            <person name="Stevens K."/>
            <person name="Langley C.H."/>
            <person name="Pellegrini M."/>
            <person name="Salzberg S.L."/>
        </authorList>
    </citation>
    <scope>NUCLEOTIDE SEQUENCE [LARGE SCALE GENOMIC DNA]</scope>
    <source>
        <strain evidence="12 13">cv. SW786</strain>
    </source>
</reference>
<dbReference type="GO" id="GO:0061809">
    <property type="term" value="F:NAD+ nucleosidase activity, cyclic ADP-ribose generating"/>
    <property type="evidence" value="ECO:0007669"/>
    <property type="project" value="UniProtKB-EC"/>
</dbReference>
<evidence type="ECO:0000256" key="1">
    <source>
        <dbReference type="ARBA" id="ARBA00011982"/>
    </source>
</evidence>
<dbReference type="PANTHER" id="PTHR11017">
    <property type="entry name" value="LEUCINE-RICH REPEAT-CONTAINING PROTEIN"/>
    <property type="match status" value="1"/>
</dbReference>
<dbReference type="OMA" id="ELHICAP"/>
<evidence type="ECO:0000259" key="8">
    <source>
        <dbReference type="Pfam" id="PF00931"/>
    </source>
</evidence>
<feature type="domain" description="Disease resistance protein Roq1-like winged-helix" evidence="10">
    <location>
        <begin position="166"/>
        <end position="201"/>
    </location>
</feature>
<name>A0A7N2R3J6_QUELO</name>
<dbReference type="GO" id="GO:0043531">
    <property type="term" value="F:ADP binding"/>
    <property type="evidence" value="ECO:0007669"/>
    <property type="project" value="InterPro"/>
</dbReference>
<dbReference type="PRINTS" id="PR00364">
    <property type="entry name" value="DISEASERSIST"/>
</dbReference>
<dbReference type="Gramene" id="QL04p067717:mrna">
    <property type="protein sequence ID" value="QL04p067717:mrna"/>
    <property type="gene ID" value="QL04p067717"/>
</dbReference>
<evidence type="ECO:0000259" key="9">
    <source>
        <dbReference type="Pfam" id="PF20160"/>
    </source>
</evidence>
<sequence length="984" mass="111348">MADDNSTKSLCCLRCRPKSKVIEDIIKKIEGELKSTYSFDYKDLVGINCRLEELENLLDMVLDVVRLIGIWGTGGMGKMTLAQVVYDRFHYEFQGSSFLANVREESGKHSIVHLQKQLLSDILIETNFDFPDFRWGSNVIKKRLCRKKVLVILDDVDKLDQLEALPDVDIDVLSKKSLIDVSKGYFQMHDLLQELGRDIVHCENLEEAGYRSRLWDHEDIFHVLKENTGTKSVKGILLGPLLEKEEYLNAKAIPKTINLDAKAFSEMINLGLLKINNVNFPKGLNYLSNKLRFILWNGYPLKSLPTSFEPYKLVELHMHYSLIKKLWEGIKSLNELKLIDLSYSKNLIETPDFSGVPNLKQLILQCCTRLSKIHESLGNLEQLTRLDLSGCTALKSLLRKINLKSLEVLILSGCSRLKKFPDVVENMSYLWKLYLDGTAIEELPISMQNLSGLIELNLSRSSIRVWHLLPKNLEVLILSGCSRLKKFPDVWENMSCLSKLYLDETAIEELPLSAQHLSGLIKLDLRKSAIRVCHLLPKNLEVLILSGCSRLKKFLEIVENMSHLSELYLDRTPIEELPLSVKHLSGLTKLDISRSAIKVWPLLPKSLEVLNLEGCEGLLHTSSPDRMHMLNRTLSGLCSLTGLNLSHCGLLAIPKTLGCLSSLKYLNIMENNFVGLPKSIVLLSNLKVLILKGCKELRSLPELPQKYGVFLQKNYRWPPSLKIPGREIPKWFSHQCEGVSLNLDVPSDLLINNICKGVAVCAVIVPNNNFGLITWNITVNGHKFSELTVAVSKEKKVIFHKTESNVLFLEYFPSFKFKDFWKSINKPSELLINISYLVYRNAVIKNCGAHLAYDENIEYVNQTKARYSSCINSPYEDDLDNSTKGTRIKQSRGDHDANEAGLSEEGNSNDVDLPHPKSIRYDGNGAGPSVEATSNDMDIPHPKSVQLPNLIQRLMLCLGNWIGSLCAQGKVTLIARKRNSSENW</sequence>
<accession>A0A7N2R3J6</accession>
<dbReference type="Gene3D" id="3.80.10.10">
    <property type="entry name" value="Ribonuclease Inhibitor"/>
    <property type="match status" value="2"/>
</dbReference>
<dbReference type="Proteomes" id="UP000594261">
    <property type="component" value="Chromosome 4"/>
</dbReference>
<dbReference type="InterPro" id="IPR027417">
    <property type="entry name" value="P-loop_NTPase"/>
</dbReference>
<evidence type="ECO:0000313" key="12">
    <source>
        <dbReference type="EnsemblPlants" id="QL04p067717:mrna"/>
    </source>
</evidence>
<evidence type="ECO:0000256" key="4">
    <source>
        <dbReference type="ARBA" id="ARBA00022821"/>
    </source>
</evidence>
<dbReference type="Pfam" id="PF23286">
    <property type="entry name" value="LRR_13"/>
    <property type="match status" value="2"/>
</dbReference>
<dbReference type="SUPFAM" id="SSF52540">
    <property type="entry name" value="P-loop containing nucleoside triphosphate hydrolases"/>
    <property type="match status" value="1"/>
</dbReference>
<evidence type="ECO:0000256" key="2">
    <source>
        <dbReference type="ARBA" id="ARBA00022614"/>
    </source>
</evidence>
<dbReference type="EnsemblPlants" id="QL04p067717:mrna">
    <property type="protein sequence ID" value="QL04p067717:mrna"/>
    <property type="gene ID" value="QL04p067717"/>
</dbReference>
<protein>
    <recommendedName>
        <fullName evidence="1">ADP-ribosyl cyclase/cyclic ADP-ribose hydrolase</fullName>
        <ecNumber evidence="1">3.2.2.6</ecNumber>
    </recommendedName>
</protein>
<dbReference type="InParanoid" id="A0A7N2R3J6"/>
<dbReference type="AlphaFoldDB" id="A0A7N2R3J6"/>
<evidence type="ECO:0000313" key="13">
    <source>
        <dbReference type="Proteomes" id="UP000594261"/>
    </source>
</evidence>
<keyword evidence="4" id="KW-0611">Plant defense</keyword>
<dbReference type="InterPro" id="IPR002182">
    <property type="entry name" value="NB-ARC"/>
</dbReference>
<feature type="domain" description="NB-ARC" evidence="8">
    <location>
        <begin position="54"/>
        <end position="164"/>
    </location>
</feature>
<evidence type="ECO:0000259" key="11">
    <source>
        <dbReference type="Pfam" id="PF23286"/>
    </source>
</evidence>